<sequence>MDDLYNNLKVYELEVKGTSSSSTSTQNMAFVSSNNSGSTNEAVNTAHGVSTTSTQANAANLINVDNLSDAVICAFFASQPNGYVDYEGKKALEEHWKEDEGPTNYALMAYSSLSSDSKVSNDFTCSKSCLETVEVLKSQYEQLLKRFEKSELMVVAYKTGEITIRELRKKLEIVQKEKDGIQFNVDKFENASKSLNKIIESQIVENYKKGLGYNLVSPPLTGNFMPPKPDLSFTGLEEFTSEPVVIKSVVKKSKAKASEAKSKTVRKNNGAPIIEDWVSDNEEEDVSQAKIEKKIAKPSFVKIDFVKAKQTNKTDRKTAKQVEHNRQNTHIPRGNQRNWNNMMSQRLGSNLRCLTKLVMCVEVLITCRLIVIIKGW</sequence>
<name>A0ABQ5I8Y6_9ASTR</name>
<gene>
    <name evidence="3" type="ORF">Tco_1091638</name>
</gene>
<feature type="region of interest" description="Disordered" evidence="2">
    <location>
        <begin position="312"/>
        <end position="336"/>
    </location>
</feature>
<evidence type="ECO:0000256" key="1">
    <source>
        <dbReference type="SAM" id="Coils"/>
    </source>
</evidence>
<reference evidence="3" key="1">
    <citation type="journal article" date="2022" name="Int. J. Mol. Sci.">
        <title>Draft Genome of Tanacetum Coccineum: Genomic Comparison of Closely Related Tanacetum-Family Plants.</title>
        <authorList>
            <person name="Yamashiro T."/>
            <person name="Shiraishi A."/>
            <person name="Nakayama K."/>
            <person name="Satake H."/>
        </authorList>
    </citation>
    <scope>NUCLEOTIDE SEQUENCE</scope>
</reference>
<keyword evidence="4" id="KW-1185">Reference proteome</keyword>
<proteinExistence type="predicted"/>
<accession>A0ABQ5I8Y6</accession>
<protein>
    <submittedName>
        <fullName evidence="3">Uncharacterized protein</fullName>
    </submittedName>
</protein>
<comment type="caution">
    <text evidence="3">The sequence shown here is derived from an EMBL/GenBank/DDBJ whole genome shotgun (WGS) entry which is preliminary data.</text>
</comment>
<feature type="coiled-coil region" evidence="1">
    <location>
        <begin position="130"/>
        <end position="184"/>
    </location>
</feature>
<keyword evidence="1" id="KW-0175">Coiled coil</keyword>
<evidence type="ECO:0000313" key="4">
    <source>
        <dbReference type="Proteomes" id="UP001151760"/>
    </source>
</evidence>
<dbReference type="EMBL" id="BQNB010020453">
    <property type="protein sequence ID" value="GJT96120.1"/>
    <property type="molecule type" value="Genomic_DNA"/>
</dbReference>
<evidence type="ECO:0000256" key="2">
    <source>
        <dbReference type="SAM" id="MobiDB-lite"/>
    </source>
</evidence>
<feature type="compositionally biased region" description="Basic and acidic residues" evidence="2">
    <location>
        <begin position="312"/>
        <end position="326"/>
    </location>
</feature>
<dbReference type="Proteomes" id="UP001151760">
    <property type="component" value="Unassembled WGS sequence"/>
</dbReference>
<organism evidence="3 4">
    <name type="scientific">Tanacetum coccineum</name>
    <dbReference type="NCBI Taxonomy" id="301880"/>
    <lineage>
        <taxon>Eukaryota</taxon>
        <taxon>Viridiplantae</taxon>
        <taxon>Streptophyta</taxon>
        <taxon>Embryophyta</taxon>
        <taxon>Tracheophyta</taxon>
        <taxon>Spermatophyta</taxon>
        <taxon>Magnoliopsida</taxon>
        <taxon>eudicotyledons</taxon>
        <taxon>Gunneridae</taxon>
        <taxon>Pentapetalae</taxon>
        <taxon>asterids</taxon>
        <taxon>campanulids</taxon>
        <taxon>Asterales</taxon>
        <taxon>Asteraceae</taxon>
        <taxon>Asteroideae</taxon>
        <taxon>Anthemideae</taxon>
        <taxon>Anthemidinae</taxon>
        <taxon>Tanacetum</taxon>
    </lineage>
</organism>
<evidence type="ECO:0000313" key="3">
    <source>
        <dbReference type="EMBL" id="GJT96120.1"/>
    </source>
</evidence>
<reference evidence="3" key="2">
    <citation type="submission" date="2022-01" db="EMBL/GenBank/DDBJ databases">
        <authorList>
            <person name="Yamashiro T."/>
            <person name="Shiraishi A."/>
            <person name="Satake H."/>
            <person name="Nakayama K."/>
        </authorList>
    </citation>
    <scope>NUCLEOTIDE SEQUENCE</scope>
</reference>